<proteinExistence type="predicted"/>
<dbReference type="SFLD" id="SFLDS00003">
    <property type="entry name" value="Haloacid_Dehalogenase"/>
    <property type="match status" value="1"/>
</dbReference>
<dbReference type="Proteomes" id="UP001596392">
    <property type="component" value="Unassembled WGS sequence"/>
</dbReference>
<dbReference type="EMBL" id="JBHTAC010000037">
    <property type="protein sequence ID" value="MFC7246311.1"/>
    <property type="molecule type" value="Genomic_DNA"/>
</dbReference>
<dbReference type="Pfam" id="PF12710">
    <property type="entry name" value="HAD"/>
    <property type="match status" value="1"/>
</dbReference>
<dbReference type="RefSeq" id="WP_376809148.1">
    <property type="nucleotide sequence ID" value="NZ_JBHTAC010000037.1"/>
</dbReference>
<evidence type="ECO:0000313" key="1">
    <source>
        <dbReference type="EMBL" id="MFC7246311.1"/>
    </source>
</evidence>
<dbReference type="SFLD" id="SFLDG01129">
    <property type="entry name" value="C1.5:_HAD__Beta-PGM__Phosphata"/>
    <property type="match status" value="1"/>
</dbReference>
<dbReference type="Gene3D" id="1.10.150.240">
    <property type="entry name" value="Putative phosphatase, domain 2"/>
    <property type="match status" value="1"/>
</dbReference>
<organism evidence="1 2">
    <name type="scientific">Catellatospora aurea</name>
    <dbReference type="NCBI Taxonomy" id="1337874"/>
    <lineage>
        <taxon>Bacteria</taxon>
        <taxon>Bacillati</taxon>
        <taxon>Actinomycetota</taxon>
        <taxon>Actinomycetes</taxon>
        <taxon>Micromonosporales</taxon>
        <taxon>Micromonosporaceae</taxon>
        <taxon>Catellatospora</taxon>
    </lineage>
</organism>
<name>A0ABW2H360_9ACTN</name>
<accession>A0ABW2H360</accession>
<protein>
    <submittedName>
        <fullName evidence="1">HAD family hydrolase</fullName>
    </submittedName>
</protein>
<dbReference type="Gene3D" id="3.40.50.1000">
    <property type="entry name" value="HAD superfamily/HAD-like"/>
    <property type="match status" value="1"/>
</dbReference>
<comment type="caution">
    <text evidence="1">The sequence shown here is derived from an EMBL/GenBank/DDBJ whole genome shotgun (WGS) entry which is preliminary data.</text>
</comment>
<reference evidence="2" key="1">
    <citation type="journal article" date="2019" name="Int. J. Syst. Evol. Microbiol.">
        <title>The Global Catalogue of Microorganisms (GCM) 10K type strain sequencing project: providing services to taxonomists for standard genome sequencing and annotation.</title>
        <authorList>
            <consortium name="The Broad Institute Genomics Platform"/>
            <consortium name="The Broad Institute Genome Sequencing Center for Infectious Disease"/>
            <person name="Wu L."/>
            <person name="Ma J."/>
        </authorList>
    </citation>
    <scope>NUCLEOTIDE SEQUENCE [LARGE SCALE GENOMIC DNA]</scope>
    <source>
        <strain evidence="2">CGMCC 1.9106</strain>
    </source>
</reference>
<dbReference type="SUPFAM" id="SSF56784">
    <property type="entry name" value="HAD-like"/>
    <property type="match status" value="1"/>
</dbReference>
<dbReference type="InterPro" id="IPR036412">
    <property type="entry name" value="HAD-like_sf"/>
</dbReference>
<dbReference type="GO" id="GO:0016787">
    <property type="term" value="F:hydrolase activity"/>
    <property type="evidence" value="ECO:0007669"/>
    <property type="project" value="UniProtKB-KW"/>
</dbReference>
<sequence>MSRAEPRRLFVLWDVDGTLINNGGVSKEAYARGFEILTGAPPIQPVVTDGRTDLAIMRALFEGHGLAFVPAMSDRLPAAMAAALDALVPRLRERGHAMPGASAAITALGEEPDVLQSVLTGNIARNAQTKVSAFALQAGLDFEVGGYGEDSEVRTELVAAARRKAAAKYGTVFTRDNTVLVGDTPRDVEAAQLGGARVVGVCTGRFGEAELRAVGARTVLPNLSDTAAVVRAVLSAA</sequence>
<gene>
    <name evidence="1" type="ORF">ACFQO7_27865</name>
</gene>
<dbReference type="InterPro" id="IPR023214">
    <property type="entry name" value="HAD_sf"/>
</dbReference>
<dbReference type="InterPro" id="IPR023198">
    <property type="entry name" value="PGP-like_dom2"/>
</dbReference>
<keyword evidence="2" id="KW-1185">Reference proteome</keyword>
<evidence type="ECO:0000313" key="2">
    <source>
        <dbReference type="Proteomes" id="UP001596392"/>
    </source>
</evidence>
<keyword evidence="1" id="KW-0378">Hydrolase</keyword>